<name>A0AAD6MHI8_9ROSI</name>
<protein>
    <submittedName>
        <fullName evidence="1">Uncharacterized protein</fullName>
    </submittedName>
</protein>
<dbReference type="AlphaFoldDB" id="A0AAD6MHI8"/>
<keyword evidence="2" id="KW-1185">Reference proteome</keyword>
<accession>A0AAD6MHI8</accession>
<organism evidence="1 2">
    <name type="scientific">Populus alba x Populus x berolinensis</name>
    <dbReference type="NCBI Taxonomy" id="444605"/>
    <lineage>
        <taxon>Eukaryota</taxon>
        <taxon>Viridiplantae</taxon>
        <taxon>Streptophyta</taxon>
        <taxon>Embryophyta</taxon>
        <taxon>Tracheophyta</taxon>
        <taxon>Spermatophyta</taxon>
        <taxon>Magnoliopsida</taxon>
        <taxon>eudicotyledons</taxon>
        <taxon>Gunneridae</taxon>
        <taxon>Pentapetalae</taxon>
        <taxon>rosids</taxon>
        <taxon>fabids</taxon>
        <taxon>Malpighiales</taxon>
        <taxon>Salicaceae</taxon>
        <taxon>Saliceae</taxon>
        <taxon>Populus</taxon>
    </lineage>
</organism>
<evidence type="ECO:0000313" key="2">
    <source>
        <dbReference type="Proteomes" id="UP001164929"/>
    </source>
</evidence>
<reference evidence="1" key="1">
    <citation type="journal article" date="2023" name="Mol. Ecol. Resour.">
        <title>Chromosome-level genome assembly of a triploid poplar Populus alba 'Berolinensis'.</title>
        <authorList>
            <person name="Chen S."/>
            <person name="Yu Y."/>
            <person name="Wang X."/>
            <person name="Wang S."/>
            <person name="Zhang T."/>
            <person name="Zhou Y."/>
            <person name="He R."/>
            <person name="Meng N."/>
            <person name="Wang Y."/>
            <person name="Liu W."/>
            <person name="Liu Z."/>
            <person name="Liu J."/>
            <person name="Guo Q."/>
            <person name="Huang H."/>
            <person name="Sederoff R.R."/>
            <person name="Wang G."/>
            <person name="Qu G."/>
            <person name="Chen S."/>
        </authorList>
    </citation>
    <scope>NUCLEOTIDE SEQUENCE</scope>
    <source>
        <strain evidence="1">SC-2020</strain>
    </source>
</reference>
<gene>
    <name evidence="1" type="ORF">NC653_023467</name>
</gene>
<dbReference type="Proteomes" id="UP001164929">
    <property type="component" value="Chromosome 9"/>
</dbReference>
<sequence length="58" mass="6373">MLKPCIAACDLGKEHGPIINGLGSQSQINESGSWLVTLLHQWFLAWKLTITAVNLQIL</sequence>
<proteinExistence type="predicted"/>
<comment type="caution">
    <text evidence="1">The sequence shown here is derived from an EMBL/GenBank/DDBJ whole genome shotgun (WGS) entry which is preliminary data.</text>
</comment>
<evidence type="ECO:0000313" key="1">
    <source>
        <dbReference type="EMBL" id="KAJ6985525.1"/>
    </source>
</evidence>
<dbReference type="EMBL" id="JAQIZT010000009">
    <property type="protein sequence ID" value="KAJ6985525.1"/>
    <property type="molecule type" value="Genomic_DNA"/>
</dbReference>